<proteinExistence type="predicted"/>
<protein>
    <submittedName>
        <fullName evidence="2">Uncharacterized protein</fullName>
    </submittedName>
</protein>
<dbReference type="AlphaFoldDB" id="A0A7C9AQD5"/>
<accession>A0A7C9AQD5</accession>
<reference evidence="2" key="1">
    <citation type="journal article" date="2013" name="J. Plant Res.">
        <title>Effect of fungi and light on seed germination of three Opuntia species from semiarid lands of central Mexico.</title>
        <authorList>
            <person name="Delgado-Sanchez P."/>
            <person name="Jimenez-Bremont J.F."/>
            <person name="Guerrero-Gonzalez Mde L."/>
            <person name="Flores J."/>
        </authorList>
    </citation>
    <scope>NUCLEOTIDE SEQUENCE</scope>
    <source>
        <tissue evidence="2">Cladode</tissue>
    </source>
</reference>
<feature type="compositionally biased region" description="Basic and acidic residues" evidence="1">
    <location>
        <begin position="122"/>
        <end position="136"/>
    </location>
</feature>
<feature type="region of interest" description="Disordered" evidence="1">
    <location>
        <begin position="113"/>
        <end position="136"/>
    </location>
</feature>
<evidence type="ECO:0000313" key="2">
    <source>
        <dbReference type="EMBL" id="MBA4672450.1"/>
    </source>
</evidence>
<organism evidence="2">
    <name type="scientific">Opuntia streptacantha</name>
    <name type="common">Prickly pear cactus</name>
    <name type="synonym">Opuntia cardona</name>
    <dbReference type="NCBI Taxonomy" id="393608"/>
    <lineage>
        <taxon>Eukaryota</taxon>
        <taxon>Viridiplantae</taxon>
        <taxon>Streptophyta</taxon>
        <taxon>Embryophyta</taxon>
        <taxon>Tracheophyta</taxon>
        <taxon>Spermatophyta</taxon>
        <taxon>Magnoliopsida</taxon>
        <taxon>eudicotyledons</taxon>
        <taxon>Gunneridae</taxon>
        <taxon>Pentapetalae</taxon>
        <taxon>Caryophyllales</taxon>
        <taxon>Cactineae</taxon>
        <taxon>Cactaceae</taxon>
        <taxon>Opuntioideae</taxon>
        <taxon>Opuntia</taxon>
    </lineage>
</organism>
<reference evidence="2" key="2">
    <citation type="submission" date="2020-07" db="EMBL/GenBank/DDBJ databases">
        <authorList>
            <person name="Vera ALvarez R."/>
            <person name="Arias-Moreno D.M."/>
            <person name="Jimenez-Jacinto V."/>
            <person name="Jimenez-Bremont J.F."/>
            <person name="Swaminathan K."/>
            <person name="Moose S.P."/>
            <person name="Guerrero-Gonzalez M.L."/>
            <person name="Marino-Ramirez L."/>
            <person name="Landsman D."/>
            <person name="Rodriguez-Kessler M."/>
            <person name="Delgado-Sanchez P."/>
        </authorList>
    </citation>
    <scope>NUCLEOTIDE SEQUENCE</scope>
    <source>
        <tissue evidence="2">Cladode</tissue>
    </source>
</reference>
<dbReference type="EMBL" id="GISG01255226">
    <property type="protein sequence ID" value="MBA4672450.1"/>
    <property type="molecule type" value="Transcribed_RNA"/>
</dbReference>
<name>A0A7C9AQD5_OPUST</name>
<sequence length="179" mass="20082">MNMSIIRAYQVQAPKGRLDEVYIPNVDILTPNKPNQSGPTLIPTATPRLIPAHHHILPLIKPLHKRQSLPVDFPSSSDPHVLHLLRQHSVPSRRLRRKILLLRPCKNPRTLLNHQNDAGSQVDRRSEVRPRGGEHHVAGIRRRTRVDRRLDGLGVIVAAVAGGAKVGDGEGRRRRRRGA</sequence>
<evidence type="ECO:0000256" key="1">
    <source>
        <dbReference type="SAM" id="MobiDB-lite"/>
    </source>
</evidence>